<dbReference type="Proteomes" id="UP000660611">
    <property type="component" value="Unassembled WGS sequence"/>
</dbReference>
<comment type="caution">
    <text evidence="2">The sequence shown here is derived from an EMBL/GenBank/DDBJ whole genome shotgun (WGS) entry which is preliminary data.</text>
</comment>
<feature type="transmembrane region" description="Helical" evidence="1">
    <location>
        <begin position="82"/>
        <end position="102"/>
    </location>
</feature>
<dbReference type="Pfam" id="PF19733">
    <property type="entry name" value="DUF6223"/>
    <property type="match status" value="1"/>
</dbReference>
<evidence type="ECO:0000256" key="1">
    <source>
        <dbReference type="SAM" id="Phobius"/>
    </source>
</evidence>
<organism evidence="2 3">
    <name type="scientific">Dactylosporangium siamense</name>
    <dbReference type="NCBI Taxonomy" id="685454"/>
    <lineage>
        <taxon>Bacteria</taxon>
        <taxon>Bacillati</taxon>
        <taxon>Actinomycetota</taxon>
        <taxon>Actinomycetes</taxon>
        <taxon>Micromonosporales</taxon>
        <taxon>Micromonosporaceae</taxon>
        <taxon>Dactylosporangium</taxon>
    </lineage>
</organism>
<feature type="transmembrane region" description="Helical" evidence="1">
    <location>
        <begin position="49"/>
        <end position="70"/>
    </location>
</feature>
<dbReference type="AlphaFoldDB" id="A0A919PK78"/>
<keyword evidence="1" id="KW-1133">Transmembrane helix</keyword>
<gene>
    <name evidence="2" type="ORF">Dsi01nite_037080</name>
</gene>
<evidence type="ECO:0000313" key="3">
    <source>
        <dbReference type="Proteomes" id="UP000660611"/>
    </source>
</evidence>
<proteinExistence type="predicted"/>
<keyword evidence="1" id="KW-0812">Transmembrane</keyword>
<keyword evidence="1" id="KW-0472">Membrane</keyword>
<dbReference type="RefSeq" id="WP_203847469.1">
    <property type="nucleotide sequence ID" value="NZ_BAAAVW010000011.1"/>
</dbReference>
<protein>
    <submittedName>
        <fullName evidence="2">Uncharacterized protein</fullName>
    </submittedName>
</protein>
<accession>A0A919PK78</accession>
<keyword evidence="3" id="KW-1185">Reference proteome</keyword>
<sequence length="108" mass="10311">MSVRLLLAESVSSSTLTTDRLVATAAAFVALAGAVTGALALARASRRRTVVALSAGAIGVLVGVLVLATADGGPGTGNGVVGGYAAIVFGLAAVVLGGLAVAHSRRAA</sequence>
<name>A0A919PK78_9ACTN</name>
<reference evidence="2" key="1">
    <citation type="submission" date="2021-01" db="EMBL/GenBank/DDBJ databases">
        <title>Whole genome shotgun sequence of Dactylosporangium siamense NBRC 106093.</title>
        <authorList>
            <person name="Komaki H."/>
            <person name="Tamura T."/>
        </authorList>
    </citation>
    <scope>NUCLEOTIDE SEQUENCE</scope>
    <source>
        <strain evidence="2">NBRC 106093</strain>
    </source>
</reference>
<feature type="transmembrane region" description="Helical" evidence="1">
    <location>
        <begin position="20"/>
        <end position="42"/>
    </location>
</feature>
<dbReference type="InterPro" id="IPR045770">
    <property type="entry name" value="DUF6223"/>
</dbReference>
<dbReference type="EMBL" id="BONQ01000055">
    <property type="protein sequence ID" value="GIG45667.1"/>
    <property type="molecule type" value="Genomic_DNA"/>
</dbReference>
<evidence type="ECO:0000313" key="2">
    <source>
        <dbReference type="EMBL" id="GIG45667.1"/>
    </source>
</evidence>